<feature type="domain" description="N-acetyltransferase" evidence="1">
    <location>
        <begin position="94"/>
        <end position="237"/>
    </location>
</feature>
<dbReference type="PROSITE" id="PS51186">
    <property type="entry name" value="GNAT"/>
    <property type="match status" value="1"/>
</dbReference>
<dbReference type="PANTHER" id="PTHR43792:SF16">
    <property type="entry name" value="N-ACETYLTRANSFERASE DOMAIN-CONTAINING PROTEIN"/>
    <property type="match status" value="1"/>
</dbReference>
<proteinExistence type="predicted"/>
<dbReference type="Pfam" id="PF13302">
    <property type="entry name" value="Acetyltransf_3"/>
    <property type="match status" value="1"/>
</dbReference>
<dbReference type="InterPro" id="IPR051531">
    <property type="entry name" value="N-acetyltransferase"/>
</dbReference>
<accession>A0A9W9IPK0</accession>
<dbReference type="EMBL" id="JAPQKO010000002">
    <property type="protein sequence ID" value="KAJ5180705.1"/>
    <property type="molecule type" value="Genomic_DNA"/>
</dbReference>
<reference evidence="2" key="2">
    <citation type="journal article" date="2023" name="IMA Fungus">
        <title>Comparative genomic study of the Penicillium genus elucidates a diverse pangenome and 15 lateral gene transfer events.</title>
        <authorList>
            <person name="Petersen C."/>
            <person name="Sorensen T."/>
            <person name="Nielsen M.R."/>
            <person name="Sondergaard T.E."/>
            <person name="Sorensen J.L."/>
            <person name="Fitzpatrick D.A."/>
            <person name="Frisvad J.C."/>
            <person name="Nielsen K.L."/>
        </authorList>
    </citation>
    <scope>NUCLEOTIDE SEQUENCE</scope>
    <source>
        <strain evidence="2">IBT 21917</strain>
    </source>
</reference>
<comment type="caution">
    <text evidence="2">The sequence shown here is derived from an EMBL/GenBank/DDBJ whole genome shotgun (WGS) entry which is preliminary data.</text>
</comment>
<dbReference type="AlphaFoldDB" id="A0A9W9IPK0"/>
<dbReference type="PANTHER" id="PTHR43792">
    <property type="entry name" value="GNAT FAMILY, PUTATIVE (AFU_ORTHOLOGUE AFUA_3G00765)-RELATED-RELATED"/>
    <property type="match status" value="1"/>
</dbReference>
<dbReference type="InterPro" id="IPR016181">
    <property type="entry name" value="Acyl_CoA_acyltransferase"/>
</dbReference>
<gene>
    <name evidence="2" type="ORF">N7492_003915</name>
</gene>
<dbReference type="SUPFAM" id="SSF55729">
    <property type="entry name" value="Acyl-CoA N-acyltransferases (Nat)"/>
    <property type="match status" value="1"/>
</dbReference>
<sequence length="237" mass="27011">MAASQPPRFESFAILTPRLIIIPTPIAVTCRSYRALYSALHADSNFCQIAFGEHFKARNWTDDETRQVIESRDINRCWDARGMGDFAVGLRRSLHSNDLDTNSDITILQESQGTLLTGSNGEYMDQIEWVGYAGVRDATTTSLPRREPHDPVLPAWHEMVELRYGLSSRFWGAGMAKEAAEAIMQWAVRERGVRRFIAETERENRQSARLLEKLGFVVSGTDYWKEPSEVEWELVVV</sequence>
<evidence type="ECO:0000259" key="1">
    <source>
        <dbReference type="PROSITE" id="PS51186"/>
    </source>
</evidence>
<protein>
    <recommendedName>
        <fullName evidence="1">N-acetyltransferase domain-containing protein</fullName>
    </recommendedName>
</protein>
<evidence type="ECO:0000313" key="3">
    <source>
        <dbReference type="Proteomes" id="UP001146351"/>
    </source>
</evidence>
<evidence type="ECO:0000313" key="2">
    <source>
        <dbReference type="EMBL" id="KAJ5180705.1"/>
    </source>
</evidence>
<dbReference type="Proteomes" id="UP001146351">
    <property type="component" value="Unassembled WGS sequence"/>
</dbReference>
<name>A0A9W9IPK0_9EURO</name>
<dbReference type="GO" id="GO:0016747">
    <property type="term" value="F:acyltransferase activity, transferring groups other than amino-acyl groups"/>
    <property type="evidence" value="ECO:0007669"/>
    <property type="project" value="InterPro"/>
</dbReference>
<dbReference type="InterPro" id="IPR000182">
    <property type="entry name" value="GNAT_dom"/>
</dbReference>
<dbReference type="Gene3D" id="3.40.630.30">
    <property type="match status" value="1"/>
</dbReference>
<keyword evidence="3" id="KW-1185">Reference proteome</keyword>
<reference evidence="2" key="1">
    <citation type="submission" date="2022-11" db="EMBL/GenBank/DDBJ databases">
        <authorList>
            <person name="Petersen C."/>
        </authorList>
    </citation>
    <scope>NUCLEOTIDE SEQUENCE</scope>
    <source>
        <strain evidence="2">IBT 21917</strain>
    </source>
</reference>
<organism evidence="2 3">
    <name type="scientific">Penicillium capsulatum</name>
    <dbReference type="NCBI Taxonomy" id="69766"/>
    <lineage>
        <taxon>Eukaryota</taxon>
        <taxon>Fungi</taxon>
        <taxon>Dikarya</taxon>
        <taxon>Ascomycota</taxon>
        <taxon>Pezizomycotina</taxon>
        <taxon>Eurotiomycetes</taxon>
        <taxon>Eurotiomycetidae</taxon>
        <taxon>Eurotiales</taxon>
        <taxon>Aspergillaceae</taxon>
        <taxon>Penicillium</taxon>
    </lineage>
</organism>
<dbReference type="OrthoDB" id="630895at2759"/>